<dbReference type="STRING" id="1600.LBAT_0258"/>
<dbReference type="KEGG" id="lae:LBAT_0258"/>
<evidence type="ECO:0000259" key="2">
    <source>
        <dbReference type="Pfam" id="PF00144"/>
    </source>
</evidence>
<protein>
    <submittedName>
        <fullName evidence="3">Penicillin-binding protein</fullName>
    </submittedName>
</protein>
<sequence>MKKTFLVLAASLVLGASAMTAVSPSTNTVQAASTKKATTQKQTAAQQAKMRTFVRQTLNDNHVRGTTVVVKNGVPQQISYGYAWYGNNMGNGDPEITYPACSLQKVITAAIITQLINEKVGTSNHFSQYTTINRWYPDLKNSSLVTVGDLLANTSGNTVGNTEVDRDQDYTEQEAIDWIINDSPSGQIGSYFYNNANYILLAGIISKLTGKSYEQNFEDRIVNKLGLKGTYLYQDIPTGMTDPISYNYDYQTGKNYQNAVYVPSTLASQIPGAGNMFTTPMDYYKIQVALTDGTILDKDDFNYMTHVKSRVNNYAAGTYLDNNDNIKSAYGNLRGTHFGNWYQLTTDNKNGLIMFLNQTDDNEKDVKAVGYDILQHIKPNTFVAN</sequence>
<feature type="signal peptide" evidence="1">
    <location>
        <begin position="1"/>
        <end position="21"/>
    </location>
</feature>
<dbReference type="PANTHER" id="PTHR46825:SF9">
    <property type="entry name" value="BETA-LACTAMASE-RELATED DOMAIN-CONTAINING PROTEIN"/>
    <property type="match status" value="1"/>
</dbReference>
<gene>
    <name evidence="3" type="ORF">LBAT_0258</name>
</gene>
<evidence type="ECO:0000313" key="3">
    <source>
        <dbReference type="EMBL" id="BAQ56647.1"/>
    </source>
</evidence>
<feature type="chain" id="PRO_5038850003" evidence="1">
    <location>
        <begin position="22"/>
        <end position="385"/>
    </location>
</feature>
<dbReference type="Gene3D" id="3.40.710.10">
    <property type="entry name" value="DD-peptidase/beta-lactamase superfamily"/>
    <property type="match status" value="1"/>
</dbReference>
<dbReference type="EMBL" id="AP014808">
    <property type="protein sequence ID" value="BAQ56647.1"/>
    <property type="molecule type" value="Genomic_DNA"/>
</dbReference>
<organism evidence="3 4">
    <name type="scientific">Lactobacillus acetotolerans</name>
    <dbReference type="NCBI Taxonomy" id="1600"/>
    <lineage>
        <taxon>Bacteria</taxon>
        <taxon>Bacillati</taxon>
        <taxon>Bacillota</taxon>
        <taxon>Bacilli</taxon>
        <taxon>Lactobacillales</taxon>
        <taxon>Lactobacillaceae</taxon>
        <taxon>Lactobacillus</taxon>
    </lineage>
</organism>
<dbReference type="Pfam" id="PF00144">
    <property type="entry name" value="Beta-lactamase"/>
    <property type="match status" value="1"/>
</dbReference>
<dbReference type="InterPro" id="IPR050491">
    <property type="entry name" value="AmpC-like"/>
</dbReference>
<reference evidence="3 4" key="1">
    <citation type="submission" date="2015-03" db="EMBL/GenBank/DDBJ databases">
        <title>Complete genome sequence of Lactobacillus acetotolerans NBRC 13120.</title>
        <authorList>
            <person name="Toh H."/>
            <person name="Morita H."/>
            <person name="Fujita N."/>
        </authorList>
    </citation>
    <scope>NUCLEOTIDE SEQUENCE [LARGE SCALE GENOMIC DNA]</scope>
    <source>
        <strain evidence="3 4">NBRC 13120</strain>
    </source>
</reference>
<evidence type="ECO:0000256" key="1">
    <source>
        <dbReference type="SAM" id="SignalP"/>
    </source>
</evidence>
<keyword evidence="4" id="KW-1185">Reference proteome</keyword>
<feature type="domain" description="Beta-lactamase-related" evidence="2">
    <location>
        <begin position="53"/>
        <end position="368"/>
    </location>
</feature>
<dbReference type="InterPro" id="IPR012338">
    <property type="entry name" value="Beta-lactam/transpept-like"/>
</dbReference>
<proteinExistence type="predicted"/>
<dbReference type="PANTHER" id="PTHR46825">
    <property type="entry name" value="D-ALANYL-D-ALANINE-CARBOXYPEPTIDASE/ENDOPEPTIDASE AMPH"/>
    <property type="match status" value="1"/>
</dbReference>
<accession>A0A0D6A1G6</accession>
<dbReference type="Proteomes" id="UP000035709">
    <property type="component" value="Chromosome"/>
</dbReference>
<dbReference type="PATRIC" id="fig|1600.4.peg.264"/>
<dbReference type="AlphaFoldDB" id="A0A0D6A1G6"/>
<name>A0A0D6A1G6_9LACO</name>
<dbReference type="SUPFAM" id="SSF56601">
    <property type="entry name" value="beta-lactamase/transpeptidase-like"/>
    <property type="match status" value="1"/>
</dbReference>
<keyword evidence="1" id="KW-0732">Signal</keyword>
<evidence type="ECO:0000313" key="4">
    <source>
        <dbReference type="Proteomes" id="UP000035709"/>
    </source>
</evidence>
<dbReference type="InterPro" id="IPR001466">
    <property type="entry name" value="Beta-lactam-related"/>
</dbReference>